<dbReference type="Pfam" id="PF13519">
    <property type="entry name" value="VWA_2"/>
    <property type="match status" value="1"/>
</dbReference>
<dbReference type="InterPro" id="IPR002035">
    <property type="entry name" value="VWF_A"/>
</dbReference>
<dbReference type="EMBL" id="BAOS01000013">
    <property type="protein sequence ID" value="GAX60517.1"/>
    <property type="molecule type" value="Genomic_DNA"/>
</dbReference>
<dbReference type="PROSITE" id="PS50234">
    <property type="entry name" value="VWFA"/>
    <property type="match status" value="1"/>
</dbReference>
<protein>
    <recommendedName>
        <fullName evidence="1">VWFA domain-containing protein</fullName>
    </recommendedName>
</protein>
<proteinExistence type="predicted"/>
<dbReference type="CDD" id="cd00198">
    <property type="entry name" value="vWFA"/>
    <property type="match status" value="1"/>
</dbReference>
<dbReference type="OrthoDB" id="9814546at2"/>
<keyword evidence="3" id="KW-1185">Reference proteome</keyword>
<comment type="caution">
    <text evidence="2">The sequence shown here is derived from an EMBL/GenBank/DDBJ whole genome shotgun (WGS) entry which is preliminary data.</text>
</comment>
<dbReference type="AlphaFoldDB" id="A0A286TXB7"/>
<dbReference type="InterPro" id="IPR036465">
    <property type="entry name" value="vWFA_dom_sf"/>
</dbReference>
<evidence type="ECO:0000259" key="1">
    <source>
        <dbReference type="PROSITE" id="PS50234"/>
    </source>
</evidence>
<sequence length="196" mass="21742">MNRKRLFVFSLTVLVSLLTGCFQFQPNFLTRRDNLDEAFQMGEYVPKIDNFFIILDASTSMSMPYNNEGEVPKFKVAIDFLKRMNNTMPEMDINGSLMTFGRGINQLKRQTEIVYGPTTYSRSGLEQSLNSLSFSAEGNSPAGRAIKAVSAALGSVQGDSAVIFISDGMNLEGDPRGKARALENRYGKGTCFIRFG</sequence>
<gene>
    <name evidence="2" type="ORF">SCALIN_C13_0028</name>
</gene>
<name>A0A286TXB7_9BACT</name>
<feature type="domain" description="VWFA" evidence="1">
    <location>
        <begin position="50"/>
        <end position="196"/>
    </location>
</feature>
<evidence type="ECO:0000313" key="2">
    <source>
        <dbReference type="EMBL" id="GAX60517.1"/>
    </source>
</evidence>
<dbReference type="SUPFAM" id="SSF53300">
    <property type="entry name" value="vWA-like"/>
    <property type="match status" value="1"/>
</dbReference>
<dbReference type="Proteomes" id="UP000218542">
    <property type="component" value="Unassembled WGS sequence"/>
</dbReference>
<evidence type="ECO:0000313" key="3">
    <source>
        <dbReference type="Proteomes" id="UP000218542"/>
    </source>
</evidence>
<reference evidence="3" key="1">
    <citation type="journal article" date="2017" name="Environ. Microbiol. Rep.">
        <title>Genetic Diversity of Marine Anaerobic Ammonium-Oxidizing Bacteria as Revealed by Genomic and Proteomic Analyses of 'Candidatus Scalindua japonica'.</title>
        <authorList>
            <person name="Oshiki M."/>
            <person name="Mizuto K."/>
            <person name="Kimura Z."/>
            <person name="Kindaichi T."/>
            <person name="Satoh H."/>
            <person name="Okabe S."/>
        </authorList>
    </citation>
    <scope>NUCLEOTIDE SEQUENCE [LARGE SCALE GENOMIC DNA]</scope>
    <source>
        <strain evidence="3">husup-a2</strain>
    </source>
</reference>
<dbReference type="PROSITE" id="PS51257">
    <property type="entry name" value="PROKAR_LIPOPROTEIN"/>
    <property type="match status" value="1"/>
</dbReference>
<accession>A0A286TXB7</accession>
<dbReference type="RefSeq" id="WP_096893916.1">
    <property type="nucleotide sequence ID" value="NZ_BAOS01000013.1"/>
</dbReference>
<organism evidence="2 3">
    <name type="scientific">Candidatus Scalindua japonica</name>
    <dbReference type="NCBI Taxonomy" id="1284222"/>
    <lineage>
        <taxon>Bacteria</taxon>
        <taxon>Pseudomonadati</taxon>
        <taxon>Planctomycetota</taxon>
        <taxon>Candidatus Brocadiia</taxon>
        <taxon>Candidatus Brocadiales</taxon>
        <taxon>Candidatus Scalinduaceae</taxon>
        <taxon>Candidatus Scalindua</taxon>
    </lineage>
</organism>
<dbReference type="Gene3D" id="3.40.50.410">
    <property type="entry name" value="von Willebrand factor, type A domain"/>
    <property type="match status" value="1"/>
</dbReference>